<keyword evidence="1" id="KW-1133">Transmembrane helix</keyword>
<organism evidence="2 3">
    <name type="scientific">Fusarium venenatum</name>
    <dbReference type="NCBI Taxonomy" id="56646"/>
    <lineage>
        <taxon>Eukaryota</taxon>
        <taxon>Fungi</taxon>
        <taxon>Dikarya</taxon>
        <taxon>Ascomycota</taxon>
        <taxon>Pezizomycotina</taxon>
        <taxon>Sordariomycetes</taxon>
        <taxon>Hypocreomycetidae</taxon>
        <taxon>Hypocreales</taxon>
        <taxon>Nectriaceae</taxon>
        <taxon>Fusarium</taxon>
    </lineage>
</organism>
<name>A0A2L2SYI9_9HYPO</name>
<sequence length="47" mass="5380">MSMVRQSYPIISHRARALRLFEQVSFLLLLGICCKILRCYGYTASNG</sequence>
<accession>A0A2L2SYI9</accession>
<protein>
    <submittedName>
        <fullName evidence="2">Uncharacterized protein</fullName>
    </submittedName>
</protein>
<dbReference type="AlphaFoldDB" id="A0A2L2SYI9"/>
<evidence type="ECO:0000313" key="2">
    <source>
        <dbReference type="EMBL" id="CEI38563.1"/>
    </source>
</evidence>
<keyword evidence="1" id="KW-0812">Transmembrane</keyword>
<feature type="transmembrane region" description="Helical" evidence="1">
    <location>
        <begin position="20"/>
        <end position="43"/>
    </location>
</feature>
<keyword evidence="1" id="KW-0472">Membrane</keyword>
<evidence type="ECO:0000256" key="1">
    <source>
        <dbReference type="SAM" id="Phobius"/>
    </source>
</evidence>
<evidence type="ECO:0000313" key="3">
    <source>
        <dbReference type="Proteomes" id="UP000245910"/>
    </source>
</evidence>
<proteinExistence type="predicted"/>
<dbReference type="EMBL" id="LN649232">
    <property type="protein sequence ID" value="CEI38563.1"/>
    <property type="molecule type" value="Genomic_DNA"/>
</dbReference>
<dbReference type="Proteomes" id="UP000245910">
    <property type="component" value="Chromosome IIII"/>
</dbReference>
<reference evidence="3" key="1">
    <citation type="submission" date="2014-10" db="EMBL/GenBank/DDBJ databases">
        <authorList>
            <person name="King R."/>
        </authorList>
    </citation>
    <scope>NUCLEOTIDE SEQUENCE [LARGE SCALE GENOMIC DNA]</scope>
    <source>
        <strain evidence="3">A3/5</strain>
    </source>
</reference>
<keyword evidence="3" id="KW-1185">Reference proteome</keyword>